<proteinExistence type="predicted"/>
<comment type="caution">
    <text evidence="1">The sequence shown here is derived from an EMBL/GenBank/DDBJ whole genome shotgun (WGS) entry which is preliminary data.</text>
</comment>
<reference evidence="2" key="1">
    <citation type="submission" date="2013-09" db="EMBL/GenBank/DDBJ databases">
        <title>Corchorus olitorius genome sequencing.</title>
        <authorList>
            <person name="Alam M."/>
            <person name="Haque M.S."/>
            <person name="Islam M.S."/>
            <person name="Emdad E.M."/>
            <person name="Islam M.M."/>
            <person name="Ahmed B."/>
            <person name="Halim A."/>
            <person name="Hossen Q.M.M."/>
            <person name="Hossain M.Z."/>
            <person name="Ahmed R."/>
            <person name="Khan M.M."/>
            <person name="Islam R."/>
            <person name="Rashid M.M."/>
            <person name="Khan S.A."/>
            <person name="Rahman M.S."/>
            <person name="Alam M."/>
            <person name="Yahiya A.S."/>
            <person name="Khan M.S."/>
            <person name="Azam M.S."/>
            <person name="Haque T."/>
            <person name="Lashkar M.Z.H."/>
            <person name="Akhand A.I."/>
            <person name="Morshed G."/>
            <person name="Roy S."/>
            <person name="Uddin K.S."/>
            <person name="Rabeya T."/>
            <person name="Hossain A.S."/>
            <person name="Chowdhury A."/>
            <person name="Snigdha A.R."/>
            <person name="Mortoza M.S."/>
            <person name="Matin S.A."/>
            <person name="Hoque S.M.E."/>
            <person name="Islam M.K."/>
            <person name="Roy D.K."/>
            <person name="Haider R."/>
            <person name="Moosa M.M."/>
            <person name="Elias S.M."/>
            <person name="Hasan A.M."/>
            <person name="Jahan S."/>
            <person name="Shafiuddin M."/>
            <person name="Mahmood N."/>
            <person name="Shommy N.S."/>
        </authorList>
    </citation>
    <scope>NUCLEOTIDE SEQUENCE [LARGE SCALE GENOMIC DNA]</scope>
    <source>
        <strain evidence="2">cv. O-4</strain>
    </source>
</reference>
<name>A0A1R3G7S4_9ROSI</name>
<evidence type="ECO:0000313" key="2">
    <source>
        <dbReference type="Proteomes" id="UP000187203"/>
    </source>
</evidence>
<sequence>MEEVRGDFGEKRGQIWNEEIVGNLLSEFGGQRWWFMVAVKEGHGGGC</sequence>
<dbReference type="Proteomes" id="UP000187203">
    <property type="component" value="Unassembled WGS sequence"/>
</dbReference>
<accession>A0A1R3G7S4</accession>
<evidence type="ECO:0000313" key="1">
    <source>
        <dbReference type="EMBL" id="OMO54132.1"/>
    </source>
</evidence>
<dbReference type="AlphaFoldDB" id="A0A1R3G7S4"/>
<dbReference type="EMBL" id="AWUE01023332">
    <property type="protein sequence ID" value="OMO54132.1"/>
    <property type="molecule type" value="Genomic_DNA"/>
</dbReference>
<gene>
    <name evidence="1" type="ORF">COLO4_36583</name>
</gene>
<protein>
    <submittedName>
        <fullName evidence="1">Uncharacterized protein</fullName>
    </submittedName>
</protein>
<keyword evidence="2" id="KW-1185">Reference proteome</keyword>
<organism evidence="1 2">
    <name type="scientific">Corchorus olitorius</name>
    <dbReference type="NCBI Taxonomy" id="93759"/>
    <lineage>
        <taxon>Eukaryota</taxon>
        <taxon>Viridiplantae</taxon>
        <taxon>Streptophyta</taxon>
        <taxon>Embryophyta</taxon>
        <taxon>Tracheophyta</taxon>
        <taxon>Spermatophyta</taxon>
        <taxon>Magnoliopsida</taxon>
        <taxon>eudicotyledons</taxon>
        <taxon>Gunneridae</taxon>
        <taxon>Pentapetalae</taxon>
        <taxon>rosids</taxon>
        <taxon>malvids</taxon>
        <taxon>Malvales</taxon>
        <taxon>Malvaceae</taxon>
        <taxon>Grewioideae</taxon>
        <taxon>Apeibeae</taxon>
        <taxon>Corchorus</taxon>
    </lineage>
</organism>